<proteinExistence type="predicted"/>
<feature type="region of interest" description="Disordered" evidence="1">
    <location>
        <begin position="17"/>
        <end position="40"/>
    </location>
</feature>
<organism evidence="2 3">
    <name type="scientific">Jimgerdemannia flammicorona</name>
    <dbReference type="NCBI Taxonomy" id="994334"/>
    <lineage>
        <taxon>Eukaryota</taxon>
        <taxon>Fungi</taxon>
        <taxon>Fungi incertae sedis</taxon>
        <taxon>Mucoromycota</taxon>
        <taxon>Mucoromycotina</taxon>
        <taxon>Endogonomycetes</taxon>
        <taxon>Endogonales</taxon>
        <taxon>Endogonaceae</taxon>
        <taxon>Jimgerdemannia</taxon>
    </lineage>
</organism>
<dbReference type="Proteomes" id="UP000268093">
    <property type="component" value="Unassembled WGS sequence"/>
</dbReference>
<protein>
    <submittedName>
        <fullName evidence="2">Uncharacterized protein</fullName>
    </submittedName>
</protein>
<feature type="compositionally biased region" description="Low complexity" evidence="1">
    <location>
        <begin position="79"/>
        <end position="95"/>
    </location>
</feature>
<evidence type="ECO:0000313" key="2">
    <source>
        <dbReference type="EMBL" id="RUP47388.1"/>
    </source>
</evidence>
<gene>
    <name evidence="2" type="ORF">BC936DRAFT_145784</name>
</gene>
<feature type="region of interest" description="Disordered" evidence="1">
    <location>
        <begin position="68"/>
        <end position="126"/>
    </location>
</feature>
<dbReference type="EMBL" id="RBNI01004576">
    <property type="protein sequence ID" value="RUP47388.1"/>
    <property type="molecule type" value="Genomic_DNA"/>
</dbReference>
<feature type="compositionally biased region" description="Basic and acidic residues" evidence="1">
    <location>
        <begin position="68"/>
        <end position="77"/>
    </location>
</feature>
<reference evidence="2 3" key="1">
    <citation type="journal article" date="2018" name="New Phytol.">
        <title>Phylogenomics of Endogonaceae and evolution of mycorrhizas within Mucoromycota.</title>
        <authorList>
            <person name="Chang Y."/>
            <person name="Desiro A."/>
            <person name="Na H."/>
            <person name="Sandor L."/>
            <person name="Lipzen A."/>
            <person name="Clum A."/>
            <person name="Barry K."/>
            <person name="Grigoriev I.V."/>
            <person name="Martin F.M."/>
            <person name="Stajich J.E."/>
            <person name="Smith M.E."/>
            <person name="Bonito G."/>
            <person name="Spatafora J.W."/>
        </authorList>
    </citation>
    <scope>NUCLEOTIDE SEQUENCE [LARGE SCALE GENOMIC DNA]</scope>
    <source>
        <strain evidence="2 3">GMNB39</strain>
    </source>
</reference>
<evidence type="ECO:0000313" key="3">
    <source>
        <dbReference type="Proteomes" id="UP000268093"/>
    </source>
</evidence>
<accession>A0A433D928</accession>
<feature type="compositionally biased region" description="Gly residues" evidence="1">
    <location>
        <begin position="96"/>
        <end position="105"/>
    </location>
</feature>
<evidence type="ECO:0000256" key="1">
    <source>
        <dbReference type="SAM" id="MobiDB-lite"/>
    </source>
</evidence>
<keyword evidence="3" id="KW-1185">Reference proteome</keyword>
<dbReference type="AlphaFoldDB" id="A0A433D928"/>
<name>A0A433D928_9FUNG</name>
<comment type="caution">
    <text evidence="2">The sequence shown here is derived from an EMBL/GenBank/DDBJ whole genome shotgun (WGS) entry which is preliminary data.</text>
</comment>
<dbReference type="OrthoDB" id="6730379at2759"/>
<sequence>MHQKTVKGRPLVVSFAHAAPVEEDSRPNGKRGQTAVNTLNRPNAFTILKTQKMANASTDAKIQALEKKLAQLKEQRSESPSPSSASSSPAPSSPSGGRGGPGLGRMNGSARGEGHRGGRGSRHKPY</sequence>
<feature type="compositionally biased region" description="Basic residues" evidence="1">
    <location>
        <begin position="117"/>
        <end position="126"/>
    </location>
</feature>